<dbReference type="InterPro" id="IPR048365">
    <property type="entry name" value="TNP-like_RNaseH_N"/>
</dbReference>
<dbReference type="STRING" id="282301.A0A267E3Y6"/>
<evidence type="ECO:0000256" key="8">
    <source>
        <dbReference type="ARBA" id="ARBA00023125"/>
    </source>
</evidence>
<keyword evidence="4 12" id="KW-0863">Zinc-finger</keyword>
<dbReference type="Pfam" id="PF12017">
    <property type="entry name" value="Tnp_P_element"/>
    <property type="match status" value="1"/>
</dbReference>
<evidence type="ECO:0000256" key="2">
    <source>
        <dbReference type="ARBA" id="ARBA00006177"/>
    </source>
</evidence>
<gene>
    <name evidence="15" type="ORF">BOX15_Mlig025972g2</name>
</gene>
<dbReference type="GO" id="GO:0005654">
    <property type="term" value="C:nucleoplasm"/>
    <property type="evidence" value="ECO:0007669"/>
    <property type="project" value="UniProtKB-SubCell"/>
</dbReference>
<keyword evidence="11" id="KW-0131">Cell cycle</keyword>
<accession>A0A267E3Y6</accession>
<keyword evidence="6" id="KW-0805">Transcription regulation</keyword>
<comment type="subcellular location">
    <subcellularLocation>
        <location evidence="1">Nucleus</location>
        <location evidence="1">Nucleoplasm</location>
    </subcellularLocation>
</comment>
<dbReference type="GO" id="GO:0043565">
    <property type="term" value="F:sequence-specific DNA binding"/>
    <property type="evidence" value="ECO:0007669"/>
    <property type="project" value="InterPro"/>
</dbReference>
<dbReference type="Gene3D" id="6.20.210.20">
    <property type="entry name" value="THAP domain"/>
    <property type="match status" value="1"/>
</dbReference>
<evidence type="ECO:0000259" key="14">
    <source>
        <dbReference type="PROSITE" id="PS50950"/>
    </source>
</evidence>
<protein>
    <recommendedName>
        <fullName evidence="14">THAP-type domain-containing protein</fullName>
    </recommendedName>
</protein>
<comment type="caution">
    <text evidence="15">The sequence shown here is derived from an EMBL/GenBank/DDBJ whole genome shotgun (WGS) entry which is preliminary data.</text>
</comment>
<evidence type="ECO:0000256" key="13">
    <source>
        <dbReference type="SAM" id="Coils"/>
    </source>
</evidence>
<evidence type="ECO:0000256" key="4">
    <source>
        <dbReference type="ARBA" id="ARBA00022771"/>
    </source>
</evidence>
<name>A0A267E3Y6_9PLAT</name>
<dbReference type="SUPFAM" id="SSF57716">
    <property type="entry name" value="Glucocorticoid receptor-like (DNA-binding domain)"/>
    <property type="match status" value="1"/>
</dbReference>
<sequence>MKEQPESSKLPRKRKGNYGSFCCAAGCSNNSAMSLARVSFHTFPKDKEIRKKWLIALRRKDFEPSPSTQVCSMHFEESCFKEQFAGFLPSVKRRLYPNAVPSIFPAFPDHLQPKAEKKRKTATAAAAREVDFAAFCKSIESSEPEAPVAAKEDEDPGPDIHVNCVPREEFDKKVRALKNLRRRYRRLLSTHSRFKKSAKAVEILRRSLQSKYRKIRSLRSKHRQIKQRAKTLKDVIRELRAKCILNEAAASRLNFLTSDSLLSSILPSKITKRTRIFSHEVRKFASTLHFYSPKAYAYVRQYFQLPHPGSLRRWLSNAKCLPGFCEQAFQELSRRRSSNDDRSFDYCNVVADEMSLEAMVQWNSNEGSFFGYVDKGDGKSTDQEATSALVVMAVGLKSYWKLPLGYFLVSGVDGEFLSSVVEESIQRLYQVGVIASSFTCDGTQHNIRAIELLGARISSPNEIVASFLHPCDPGIQVSAFLDLFLDRPKLSRSCSPAGLTGVFAH</sequence>
<dbReference type="InterPro" id="IPR038441">
    <property type="entry name" value="THAP_Znf_sf"/>
</dbReference>
<feature type="coiled-coil region" evidence="13">
    <location>
        <begin position="215"/>
        <end position="242"/>
    </location>
</feature>
<evidence type="ECO:0000313" key="16">
    <source>
        <dbReference type="Proteomes" id="UP000215902"/>
    </source>
</evidence>
<evidence type="ECO:0000256" key="12">
    <source>
        <dbReference type="PROSITE-ProRule" id="PRU00309"/>
    </source>
</evidence>
<dbReference type="InterPro" id="IPR006612">
    <property type="entry name" value="THAP_Znf"/>
</dbReference>
<keyword evidence="5" id="KW-0862">Zinc</keyword>
<dbReference type="Pfam" id="PF21787">
    <property type="entry name" value="TNP-like_RNaseH_N"/>
    <property type="match status" value="1"/>
</dbReference>
<dbReference type="SMART" id="SM00692">
    <property type="entry name" value="DM3"/>
    <property type="match status" value="1"/>
</dbReference>
<dbReference type="SMART" id="SM00980">
    <property type="entry name" value="THAP"/>
    <property type="match status" value="1"/>
</dbReference>
<evidence type="ECO:0000256" key="5">
    <source>
        <dbReference type="ARBA" id="ARBA00022833"/>
    </source>
</evidence>
<dbReference type="PANTHER" id="PTHR46600:SF1">
    <property type="entry name" value="THAP DOMAIN-CONTAINING PROTEIN 1"/>
    <property type="match status" value="1"/>
</dbReference>
<dbReference type="Proteomes" id="UP000215902">
    <property type="component" value="Unassembled WGS sequence"/>
</dbReference>
<dbReference type="InterPro" id="IPR021896">
    <property type="entry name" value="THAP9-like_HTH"/>
</dbReference>
<dbReference type="PROSITE" id="PS50950">
    <property type="entry name" value="ZF_THAP"/>
    <property type="match status" value="1"/>
</dbReference>
<dbReference type="OrthoDB" id="5990390at2759"/>
<organism evidence="15 16">
    <name type="scientific">Macrostomum lignano</name>
    <dbReference type="NCBI Taxonomy" id="282301"/>
    <lineage>
        <taxon>Eukaryota</taxon>
        <taxon>Metazoa</taxon>
        <taxon>Spiralia</taxon>
        <taxon>Lophotrochozoa</taxon>
        <taxon>Platyhelminthes</taxon>
        <taxon>Rhabditophora</taxon>
        <taxon>Macrostomorpha</taxon>
        <taxon>Macrostomida</taxon>
        <taxon>Macrostomidae</taxon>
        <taxon>Macrostomum</taxon>
    </lineage>
</organism>
<dbReference type="EMBL" id="NIVC01002646">
    <property type="protein sequence ID" value="PAA56261.1"/>
    <property type="molecule type" value="Genomic_DNA"/>
</dbReference>
<keyword evidence="3" id="KW-0479">Metal-binding</keyword>
<evidence type="ECO:0000256" key="1">
    <source>
        <dbReference type="ARBA" id="ARBA00004642"/>
    </source>
</evidence>
<dbReference type="Pfam" id="PF05485">
    <property type="entry name" value="THAP"/>
    <property type="match status" value="1"/>
</dbReference>
<evidence type="ECO:0000256" key="3">
    <source>
        <dbReference type="ARBA" id="ARBA00022723"/>
    </source>
</evidence>
<keyword evidence="7 13" id="KW-0175">Coiled coil</keyword>
<feature type="domain" description="THAP-type" evidence="14">
    <location>
        <begin position="18"/>
        <end position="104"/>
    </location>
</feature>
<dbReference type="PANTHER" id="PTHR46600">
    <property type="entry name" value="THAP DOMAIN-CONTAINING"/>
    <property type="match status" value="1"/>
</dbReference>
<keyword evidence="8 12" id="KW-0238">DNA-binding</keyword>
<evidence type="ECO:0000256" key="9">
    <source>
        <dbReference type="ARBA" id="ARBA00023163"/>
    </source>
</evidence>
<reference evidence="15 16" key="1">
    <citation type="submission" date="2017-06" db="EMBL/GenBank/DDBJ databases">
        <title>A platform for efficient transgenesis in Macrostomum lignano, a flatworm model organism for stem cell research.</title>
        <authorList>
            <person name="Berezikov E."/>
        </authorList>
    </citation>
    <scope>NUCLEOTIDE SEQUENCE [LARGE SCALE GENOMIC DNA]</scope>
    <source>
        <strain evidence="15">DV1</strain>
        <tissue evidence="15">Whole organism</tissue>
    </source>
</reference>
<keyword evidence="9" id="KW-0804">Transcription</keyword>
<evidence type="ECO:0000313" key="15">
    <source>
        <dbReference type="EMBL" id="PAA56261.1"/>
    </source>
</evidence>
<comment type="similarity">
    <text evidence="2">Belongs to the THAP1 family.</text>
</comment>
<evidence type="ECO:0000256" key="10">
    <source>
        <dbReference type="ARBA" id="ARBA00023242"/>
    </source>
</evidence>
<keyword evidence="10" id="KW-0539">Nucleus</keyword>
<proteinExistence type="inferred from homology"/>
<evidence type="ECO:0000256" key="11">
    <source>
        <dbReference type="ARBA" id="ARBA00023306"/>
    </source>
</evidence>
<keyword evidence="16" id="KW-1185">Reference proteome</keyword>
<dbReference type="GO" id="GO:0008270">
    <property type="term" value="F:zinc ion binding"/>
    <property type="evidence" value="ECO:0007669"/>
    <property type="project" value="UniProtKB-KW"/>
</dbReference>
<dbReference type="AlphaFoldDB" id="A0A267E3Y6"/>
<dbReference type="InterPro" id="IPR026516">
    <property type="entry name" value="THAP1/10"/>
</dbReference>
<evidence type="ECO:0000256" key="6">
    <source>
        <dbReference type="ARBA" id="ARBA00023015"/>
    </source>
</evidence>
<evidence type="ECO:0000256" key="7">
    <source>
        <dbReference type="ARBA" id="ARBA00023054"/>
    </source>
</evidence>